<dbReference type="EMBL" id="CP014579">
    <property type="protein sequence ID" value="ANB75891.1"/>
    <property type="molecule type" value="Genomic_DNA"/>
</dbReference>
<proteinExistence type="predicted"/>
<accession>A0A160FSJ4</accession>
<dbReference type="OrthoDB" id="7055978at2"/>
<protein>
    <submittedName>
        <fullName evidence="1">Uncharacterized protein</fullName>
    </submittedName>
</protein>
<sequence>MMVLVPVKRMVDQAVGLNLIQNVVYSQETILKLGLFQTPLHPPTRTLQETLKEDGDKIVHADQPGFSKVWVGDGSEAFS</sequence>
<dbReference type="Proteomes" id="UP000076852">
    <property type="component" value="Chromosome 2"/>
</dbReference>
<dbReference type="KEGG" id="buz:AYM40_26690"/>
<name>A0A160FSJ4_9BURK</name>
<keyword evidence="2" id="KW-1185">Reference proteome</keyword>
<evidence type="ECO:0000313" key="2">
    <source>
        <dbReference type="Proteomes" id="UP000076852"/>
    </source>
</evidence>
<organism evidence="1 2">
    <name type="scientific">Paraburkholderia phytofirmans OLGA172</name>
    <dbReference type="NCBI Taxonomy" id="1417228"/>
    <lineage>
        <taxon>Bacteria</taxon>
        <taxon>Pseudomonadati</taxon>
        <taxon>Pseudomonadota</taxon>
        <taxon>Betaproteobacteria</taxon>
        <taxon>Burkholderiales</taxon>
        <taxon>Burkholderiaceae</taxon>
        <taxon>Paraburkholderia</taxon>
    </lineage>
</organism>
<dbReference type="AlphaFoldDB" id="A0A160FSJ4"/>
<dbReference type="STRING" id="1804984.AYM40_26690"/>
<dbReference type="RefSeq" id="WP_063499156.1">
    <property type="nucleotide sequence ID" value="NZ_CP014579.1"/>
</dbReference>
<evidence type="ECO:0000313" key="1">
    <source>
        <dbReference type="EMBL" id="ANB75891.1"/>
    </source>
</evidence>
<reference evidence="1 2" key="1">
    <citation type="journal article" date="2016" name="Gene">
        <title>PacBio SMRT assembly of a complex multi-replicon genome reveals chlorocatechol degradative operon in a region of genome plasticity.</title>
        <authorList>
            <person name="Ricker N."/>
            <person name="Shen S.Y."/>
            <person name="Goordial J."/>
            <person name="Jin S."/>
            <person name="Fulthorpe R.R."/>
        </authorList>
    </citation>
    <scope>NUCLEOTIDE SEQUENCE [LARGE SCALE GENOMIC DNA]</scope>
    <source>
        <strain evidence="1 2">OLGA172</strain>
    </source>
</reference>
<gene>
    <name evidence="1" type="ORF">AYM40_26690</name>
</gene>